<evidence type="ECO:0000313" key="3">
    <source>
        <dbReference type="Proteomes" id="UP001303473"/>
    </source>
</evidence>
<evidence type="ECO:0000256" key="1">
    <source>
        <dbReference type="SAM" id="MobiDB-lite"/>
    </source>
</evidence>
<dbReference type="EMBL" id="MU853763">
    <property type="protein sequence ID" value="KAK3943794.1"/>
    <property type="molecule type" value="Genomic_DNA"/>
</dbReference>
<sequence length="150" mass="16084">MSDPAMNNRVNHDADKPMDLPTMDDRGIRGESQAPAPTTRCANDGPNATPKTLDRDPFIKSSPFSIPPPKAEANRGVKQEPHDGEGGGCRGLKKVNDGKIAVFCFLKLAYSHVHLSTSSSSSFQPLYAAADGYKDFISAIFYEAKGEAVG</sequence>
<comment type="caution">
    <text evidence="2">The sequence shown here is derived from an EMBL/GenBank/DDBJ whole genome shotgun (WGS) entry which is preliminary data.</text>
</comment>
<dbReference type="AlphaFoldDB" id="A0AAN6NDL6"/>
<reference evidence="3" key="1">
    <citation type="journal article" date="2023" name="Mol. Phylogenet. Evol.">
        <title>Genome-scale phylogeny and comparative genomics of the fungal order Sordariales.</title>
        <authorList>
            <person name="Hensen N."/>
            <person name="Bonometti L."/>
            <person name="Westerberg I."/>
            <person name="Brannstrom I.O."/>
            <person name="Guillou S."/>
            <person name="Cros-Aarteil S."/>
            <person name="Calhoun S."/>
            <person name="Haridas S."/>
            <person name="Kuo A."/>
            <person name="Mondo S."/>
            <person name="Pangilinan J."/>
            <person name="Riley R."/>
            <person name="LaButti K."/>
            <person name="Andreopoulos B."/>
            <person name="Lipzen A."/>
            <person name="Chen C."/>
            <person name="Yan M."/>
            <person name="Daum C."/>
            <person name="Ng V."/>
            <person name="Clum A."/>
            <person name="Steindorff A."/>
            <person name="Ohm R.A."/>
            <person name="Martin F."/>
            <person name="Silar P."/>
            <person name="Natvig D.O."/>
            <person name="Lalanne C."/>
            <person name="Gautier V."/>
            <person name="Ament-Velasquez S.L."/>
            <person name="Kruys A."/>
            <person name="Hutchinson M.I."/>
            <person name="Powell A.J."/>
            <person name="Barry K."/>
            <person name="Miller A.N."/>
            <person name="Grigoriev I.V."/>
            <person name="Debuchy R."/>
            <person name="Gladieux P."/>
            <person name="Hiltunen Thoren M."/>
            <person name="Johannesson H."/>
        </authorList>
    </citation>
    <scope>NUCLEOTIDE SEQUENCE [LARGE SCALE GENOMIC DNA]</scope>
    <source>
        <strain evidence="3">CBS 340.73</strain>
    </source>
</reference>
<gene>
    <name evidence="2" type="ORF">QBC46DRAFT_446577</name>
</gene>
<name>A0AAN6NDL6_9PEZI</name>
<keyword evidence="3" id="KW-1185">Reference proteome</keyword>
<feature type="compositionally biased region" description="Basic and acidic residues" evidence="1">
    <location>
        <begin position="10"/>
        <end position="29"/>
    </location>
</feature>
<feature type="compositionally biased region" description="Basic and acidic residues" evidence="1">
    <location>
        <begin position="72"/>
        <end position="85"/>
    </location>
</feature>
<protein>
    <submittedName>
        <fullName evidence="2">Uncharacterized protein</fullName>
    </submittedName>
</protein>
<organism evidence="2 3">
    <name type="scientific">Diplogelasinospora grovesii</name>
    <dbReference type="NCBI Taxonomy" id="303347"/>
    <lineage>
        <taxon>Eukaryota</taxon>
        <taxon>Fungi</taxon>
        <taxon>Dikarya</taxon>
        <taxon>Ascomycota</taxon>
        <taxon>Pezizomycotina</taxon>
        <taxon>Sordariomycetes</taxon>
        <taxon>Sordariomycetidae</taxon>
        <taxon>Sordariales</taxon>
        <taxon>Diplogelasinosporaceae</taxon>
        <taxon>Diplogelasinospora</taxon>
    </lineage>
</organism>
<evidence type="ECO:0000313" key="2">
    <source>
        <dbReference type="EMBL" id="KAK3943794.1"/>
    </source>
</evidence>
<proteinExistence type="predicted"/>
<feature type="region of interest" description="Disordered" evidence="1">
    <location>
        <begin position="1"/>
        <end position="91"/>
    </location>
</feature>
<accession>A0AAN6NDL6</accession>
<dbReference type="Proteomes" id="UP001303473">
    <property type="component" value="Unassembled WGS sequence"/>
</dbReference>